<comment type="cofactor">
    <cofactor evidence="1">
        <name>Co(2+)</name>
        <dbReference type="ChEBI" id="CHEBI:48828"/>
    </cofactor>
</comment>
<evidence type="ECO:0000256" key="8">
    <source>
        <dbReference type="ARBA" id="ARBA00022801"/>
    </source>
</evidence>
<comment type="catalytic activity">
    <reaction evidence="11">
        <text>N-succinyl-(2S,6S)-2,6-diaminopimelate + H2O = (2S,6S)-2,6-diaminopimelate + succinate</text>
        <dbReference type="Rhea" id="RHEA:22608"/>
        <dbReference type="ChEBI" id="CHEBI:15377"/>
        <dbReference type="ChEBI" id="CHEBI:30031"/>
        <dbReference type="ChEBI" id="CHEBI:57609"/>
        <dbReference type="ChEBI" id="CHEBI:58087"/>
        <dbReference type="EC" id="3.5.1.18"/>
    </reaction>
</comment>
<keyword evidence="14" id="KW-1185">Reference proteome</keyword>
<dbReference type="InterPro" id="IPR036264">
    <property type="entry name" value="Bact_exopeptidase_dim_dom"/>
</dbReference>
<comment type="caution">
    <text evidence="13">The sequence shown here is derived from an EMBL/GenBank/DDBJ whole genome shotgun (WGS) entry which is preliminary data.</text>
</comment>
<evidence type="ECO:0000256" key="9">
    <source>
        <dbReference type="ARBA" id="ARBA00022833"/>
    </source>
</evidence>
<feature type="domain" description="Peptidase M20 dimerisation" evidence="12">
    <location>
        <begin position="202"/>
        <end position="309"/>
    </location>
</feature>
<evidence type="ECO:0000256" key="3">
    <source>
        <dbReference type="ARBA" id="ARBA00005130"/>
    </source>
</evidence>
<dbReference type="GO" id="GO:0009089">
    <property type="term" value="P:lysine biosynthetic process via diaminopimelate"/>
    <property type="evidence" value="ECO:0007669"/>
    <property type="project" value="UniProtKB-UniPathway"/>
</dbReference>
<dbReference type="Gene3D" id="3.40.630.10">
    <property type="entry name" value="Zn peptidases"/>
    <property type="match status" value="1"/>
</dbReference>
<dbReference type="EC" id="3.5.1.18" evidence="5"/>
<dbReference type="InterPro" id="IPR050072">
    <property type="entry name" value="Peptidase_M20A"/>
</dbReference>
<evidence type="ECO:0000313" key="14">
    <source>
        <dbReference type="Proteomes" id="UP000316095"/>
    </source>
</evidence>
<dbReference type="InterPro" id="IPR011650">
    <property type="entry name" value="Peptidase_M20_dimer"/>
</dbReference>
<dbReference type="AlphaFoldDB" id="A0A5C5XKY5"/>
<evidence type="ECO:0000256" key="7">
    <source>
        <dbReference type="ARBA" id="ARBA00022723"/>
    </source>
</evidence>
<dbReference type="GO" id="GO:0006526">
    <property type="term" value="P:L-arginine biosynthetic process"/>
    <property type="evidence" value="ECO:0007669"/>
    <property type="project" value="TreeGrafter"/>
</dbReference>
<comment type="pathway">
    <text evidence="3">Amino-acid biosynthesis; L-lysine biosynthesis via DAP pathway; LL-2,6-diaminopimelate from (S)-tetrahydrodipicolinate (succinylase route): step 3/3.</text>
</comment>
<dbReference type="CDD" id="cd03894">
    <property type="entry name" value="M20_ArgE"/>
    <property type="match status" value="1"/>
</dbReference>
<evidence type="ECO:0000256" key="11">
    <source>
        <dbReference type="ARBA" id="ARBA00051301"/>
    </source>
</evidence>
<dbReference type="GO" id="GO:0008777">
    <property type="term" value="F:acetylornithine deacetylase activity"/>
    <property type="evidence" value="ECO:0007669"/>
    <property type="project" value="TreeGrafter"/>
</dbReference>
<sequence length="415" mass="45270">MKVERDNRDASMTSSTVHDPLGLLQELIAIPSVNPMGNDLSGPQFFEQELTKWLVGFFRELGTPYEIQPVADGRSNVIARLEIDSALPSIMLEAHQDTVPVDGMTIEPFAPLMENGRIYGRGACDVKGGMAAMLSTFARLVREGTTAGANVIMSCTCDEEYTAKGARHLAQQWSCDQESQTPVSSRPDFCIVAEPTDLNVIVAHRGVVRWKIQTHGRACHSSRPQDGHSAIYDMAHIVSALEKYAEALQENSEPHPLCGSSSLSIGKITGGTSVNIVPHLCEIEIDRRSLPGECSAKLLEDIEQFLRSETTVNFTFTPPWIDSPSLADDFNQNLAESLLNTINGIVDTPRVKQGAWYGTDASTFAAGGVPSVVFGPGSIAQAHTADEWIEIEQLRQACEIYYQFCKNPTGLSITL</sequence>
<keyword evidence="10" id="KW-0170">Cobalt</keyword>
<dbReference type="EMBL" id="SJPG01000001">
    <property type="protein sequence ID" value="TWT63886.1"/>
    <property type="molecule type" value="Genomic_DNA"/>
</dbReference>
<evidence type="ECO:0000256" key="4">
    <source>
        <dbReference type="ARBA" id="ARBA00006247"/>
    </source>
</evidence>
<dbReference type="GO" id="GO:0009014">
    <property type="term" value="F:succinyl-diaminopimelate desuccinylase activity"/>
    <property type="evidence" value="ECO:0007669"/>
    <property type="project" value="UniProtKB-EC"/>
</dbReference>
<dbReference type="PANTHER" id="PTHR43808:SF31">
    <property type="entry name" value="N-ACETYL-L-CITRULLINE DEACETYLASE"/>
    <property type="match status" value="1"/>
</dbReference>
<evidence type="ECO:0000256" key="5">
    <source>
        <dbReference type="ARBA" id="ARBA00011921"/>
    </source>
</evidence>
<name>A0A5C5XKY5_9PLAN</name>
<dbReference type="PANTHER" id="PTHR43808">
    <property type="entry name" value="ACETYLORNITHINE DEACETYLASE"/>
    <property type="match status" value="1"/>
</dbReference>
<comment type="similarity">
    <text evidence="4">Belongs to the peptidase M20A family.</text>
</comment>
<gene>
    <name evidence="13" type="primary">argE_2</name>
    <name evidence="13" type="ORF">Pan54_46450</name>
</gene>
<keyword evidence="7" id="KW-0479">Metal-binding</keyword>
<organism evidence="13 14">
    <name type="scientific">Rubinisphaera italica</name>
    <dbReference type="NCBI Taxonomy" id="2527969"/>
    <lineage>
        <taxon>Bacteria</taxon>
        <taxon>Pseudomonadati</taxon>
        <taxon>Planctomycetota</taxon>
        <taxon>Planctomycetia</taxon>
        <taxon>Planctomycetales</taxon>
        <taxon>Planctomycetaceae</taxon>
        <taxon>Rubinisphaera</taxon>
    </lineage>
</organism>
<reference evidence="13 14" key="1">
    <citation type="submission" date="2019-02" db="EMBL/GenBank/DDBJ databases">
        <title>Deep-cultivation of Planctomycetes and their phenomic and genomic characterization uncovers novel biology.</title>
        <authorList>
            <person name="Wiegand S."/>
            <person name="Jogler M."/>
            <person name="Boedeker C."/>
            <person name="Pinto D."/>
            <person name="Vollmers J."/>
            <person name="Rivas-Marin E."/>
            <person name="Kohn T."/>
            <person name="Peeters S.H."/>
            <person name="Heuer A."/>
            <person name="Rast P."/>
            <person name="Oberbeckmann S."/>
            <person name="Bunk B."/>
            <person name="Jeske O."/>
            <person name="Meyerdierks A."/>
            <person name="Storesund J.E."/>
            <person name="Kallscheuer N."/>
            <person name="Luecker S."/>
            <person name="Lage O.M."/>
            <person name="Pohl T."/>
            <person name="Merkel B.J."/>
            <person name="Hornburger P."/>
            <person name="Mueller R.-W."/>
            <person name="Bruemmer F."/>
            <person name="Labrenz M."/>
            <person name="Spormann A.M."/>
            <person name="Op Den Camp H."/>
            <person name="Overmann J."/>
            <person name="Amann R."/>
            <person name="Jetten M.S.M."/>
            <person name="Mascher T."/>
            <person name="Medema M.H."/>
            <person name="Devos D.P."/>
            <person name="Kaster A.-K."/>
            <person name="Ovreas L."/>
            <person name="Rohde M."/>
            <person name="Galperin M.Y."/>
            <person name="Jogler C."/>
        </authorList>
    </citation>
    <scope>NUCLEOTIDE SEQUENCE [LARGE SCALE GENOMIC DNA]</scope>
    <source>
        <strain evidence="13 14">Pan54</strain>
    </source>
</reference>
<evidence type="ECO:0000313" key="13">
    <source>
        <dbReference type="EMBL" id="TWT63886.1"/>
    </source>
</evidence>
<dbReference type="Pfam" id="PF07687">
    <property type="entry name" value="M20_dimer"/>
    <property type="match status" value="1"/>
</dbReference>
<dbReference type="NCBIfam" id="TIGR01910">
    <property type="entry name" value="DapE-ArgE"/>
    <property type="match status" value="1"/>
</dbReference>
<evidence type="ECO:0000256" key="10">
    <source>
        <dbReference type="ARBA" id="ARBA00023285"/>
    </source>
</evidence>
<dbReference type="Gene3D" id="3.30.70.360">
    <property type="match status" value="1"/>
</dbReference>
<keyword evidence="8 13" id="KW-0378">Hydrolase</keyword>
<dbReference type="Pfam" id="PF01546">
    <property type="entry name" value="Peptidase_M20"/>
    <property type="match status" value="1"/>
</dbReference>
<dbReference type="InterPro" id="IPR010182">
    <property type="entry name" value="ArgE/DapE"/>
</dbReference>
<dbReference type="InterPro" id="IPR001261">
    <property type="entry name" value="ArgE/DapE_CS"/>
</dbReference>
<dbReference type="Proteomes" id="UP000316095">
    <property type="component" value="Unassembled WGS sequence"/>
</dbReference>
<dbReference type="RefSeq" id="WP_242631400.1">
    <property type="nucleotide sequence ID" value="NZ_SJPG01000001.1"/>
</dbReference>
<evidence type="ECO:0000256" key="2">
    <source>
        <dbReference type="ARBA" id="ARBA00001947"/>
    </source>
</evidence>
<dbReference type="UniPathway" id="UPA00034">
    <property type="reaction ID" value="UER00021"/>
</dbReference>
<accession>A0A5C5XKY5</accession>
<dbReference type="InterPro" id="IPR002933">
    <property type="entry name" value="Peptidase_M20"/>
</dbReference>
<dbReference type="SUPFAM" id="SSF55031">
    <property type="entry name" value="Bacterial exopeptidase dimerisation domain"/>
    <property type="match status" value="1"/>
</dbReference>
<evidence type="ECO:0000259" key="12">
    <source>
        <dbReference type="Pfam" id="PF07687"/>
    </source>
</evidence>
<proteinExistence type="inferred from homology"/>
<protein>
    <recommendedName>
        <fullName evidence="6">Probable succinyl-diaminopimelate desuccinylase</fullName>
        <ecNumber evidence="5">3.5.1.18</ecNumber>
    </recommendedName>
</protein>
<comment type="cofactor">
    <cofactor evidence="2">
        <name>Zn(2+)</name>
        <dbReference type="ChEBI" id="CHEBI:29105"/>
    </cofactor>
</comment>
<dbReference type="GO" id="GO:0046872">
    <property type="term" value="F:metal ion binding"/>
    <property type="evidence" value="ECO:0007669"/>
    <property type="project" value="UniProtKB-KW"/>
</dbReference>
<evidence type="ECO:0000256" key="6">
    <source>
        <dbReference type="ARBA" id="ARBA00016853"/>
    </source>
</evidence>
<dbReference type="SUPFAM" id="SSF53187">
    <property type="entry name" value="Zn-dependent exopeptidases"/>
    <property type="match status" value="1"/>
</dbReference>
<evidence type="ECO:0000256" key="1">
    <source>
        <dbReference type="ARBA" id="ARBA00001941"/>
    </source>
</evidence>
<dbReference type="PROSITE" id="PS00758">
    <property type="entry name" value="ARGE_DAPE_CPG2_1"/>
    <property type="match status" value="1"/>
</dbReference>
<keyword evidence="9" id="KW-0862">Zinc</keyword>